<dbReference type="EMBL" id="CAJJDN010000059">
    <property type="protein sequence ID" value="CAD8092516.1"/>
    <property type="molecule type" value="Genomic_DNA"/>
</dbReference>
<keyword evidence="2" id="KW-1185">Reference proteome</keyword>
<name>A0A8S1NQL3_9CILI</name>
<gene>
    <name evidence="1" type="ORF">PSON_ATCC_30995.1.T0590096</name>
</gene>
<protein>
    <submittedName>
        <fullName evidence="1">Uncharacterized protein</fullName>
    </submittedName>
</protein>
<dbReference type="AlphaFoldDB" id="A0A8S1NQL3"/>
<evidence type="ECO:0000313" key="2">
    <source>
        <dbReference type="Proteomes" id="UP000692954"/>
    </source>
</evidence>
<reference evidence="1" key="1">
    <citation type="submission" date="2021-01" db="EMBL/GenBank/DDBJ databases">
        <authorList>
            <consortium name="Genoscope - CEA"/>
            <person name="William W."/>
        </authorList>
    </citation>
    <scope>NUCLEOTIDE SEQUENCE</scope>
</reference>
<accession>A0A8S1NQL3</accession>
<dbReference type="Proteomes" id="UP000692954">
    <property type="component" value="Unassembled WGS sequence"/>
</dbReference>
<sequence>MIILVKNQRNIQIPNPLIIIKNLQVLTKKKVLSKYVTARQYQMIKITNFHHHRDKKLDKGKFFSFDDQKENLINCPKCEKIITRSSRYDKQIKNSLIWLNQQKEDQIKKYNVTNDKILNAIDLVNQKLQFVKNKKLKDKDSFFDNILLKLQQENKLTNSGRDSKMTYHYFNCILKVK</sequence>
<proteinExistence type="predicted"/>
<organism evidence="1 2">
    <name type="scientific">Paramecium sonneborni</name>
    <dbReference type="NCBI Taxonomy" id="65129"/>
    <lineage>
        <taxon>Eukaryota</taxon>
        <taxon>Sar</taxon>
        <taxon>Alveolata</taxon>
        <taxon>Ciliophora</taxon>
        <taxon>Intramacronucleata</taxon>
        <taxon>Oligohymenophorea</taxon>
        <taxon>Peniculida</taxon>
        <taxon>Parameciidae</taxon>
        <taxon>Paramecium</taxon>
    </lineage>
</organism>
<evidence type="ECO:0000313" key="1">
    <source>
        <dbReference type="EMBL" id="CAD8092516.1"/>
    </source>
</evidence>
<comment type="caution">
    <text evidence="1">The sequence shown here is derived from an EMBL/GenBank/DDBJ whole genome shotgun (WGS) entry which is preliminary data.</text>
</comment>